<proteinExistence type="predicted"/>
<feature type="transmembrane region" description="Helical" evidence="1">
    <location>
        <begin position="12"/>
        <end position="30"/>
    </location>
</feature>
<keyword evidence="1" id="KW-0472">Membrane</keyword>
<sequence length="63" mass="7315">MKPIKILEVTGLILVLIGFLLFLSERIFYIEQLKDAYDYDSFLLPVGLVLILITFRRKKKAGK</sequence>
<evidence type="ECO:0000313" key="2">
    <source>
        <dbReference type="EMBL" id="SFR32937.1"/>
    </source>
</evidence>
<keyword evidence="1" id="KW-0812">Transmembrane</keyword>
<accession>A0A1I6FT02</accession>
<gene>
    <name evidence="2" type="ORF">SAMN04490243_0582</name>
</gene>
<dbReference type="Proteomes" id="UP000199534">
    <property type="component" value="Unassembled WGS sequence"/>
</dbReference>
<evidence type="ECO:0000313" key="3">
    <source>
        <dbReference type="Proteomes" id="UP000199534"/>
    </source>
</evidence>
<dbReference type="RefSeq" id="WP_092980537.1">
    <property type="nucleotide sequence ID" value="NZ_FOYQ01000001.1"/>
</dbReference>
<name>A0A1I6FT02_9FLAO</name>
<dbReference type="EMBL" id="FOYQ01000001">
    <property type="protein sequence ID" value="SFR32937.1"/>
    <property type="molecule type" value="Genomic_DNA"/>
</dbReference>
<keyword evidence="1" id="KW-1133">Transmembrane helix</keyword>
<protein>
    <submittedName>
        <fullName evidence="2">Uncharacterized protein</fullName>
    </submittedName>
</protein>
<dbReference type="AlphaFoldDB" id="A0A1I6FT02"/>
<reference evidence="2 3" key="1">
    <citation type="submission" date="2016-10" db="EMBL/GenBank/DDBJ databases">
        <authorList>
            <person name="de Groot N.N."/>
        </authorList>
    </citation>
    <scope>NUCLEOTIDE SEQUENCE [LARGE SCALE GENOMIC DNA]</scope>
    <source>
        <strain evidence="2 3">DSM 21019</strain>
    </source>
</reference>
<dbReference type="STRING" id="400055.SAMN04490243_0582"/>
<keyword evidence="3" id="KW-1185">Reference proteome</keyword>
<feature type="transmembrane region" description="Helical" evidence="1">
    <location>
        <begin position="36"/>
        <end position="55"/>
    </location>
</feature>
<organism evidence="2 3">
    <name type="scientific">Robiginitalea myxolifaciens</name>
    <dbReference type="NCBI Taxonomy" id="400055"/>
    <lineage>
        <taxon>Bacteria</taxon>
        <taxon>Pseudomonadati</taxon>
        <taxon>Bacteroidota</taxon>
        <taxon>Flavobacteriia</taxon>
        <taxon>Flavobacteriales</taxon>
        <taxon>Flavobacteriaceae</taxon>
        <taxon>Robiginitalea</taxon>
    </lineage>
</organism>
<evidence type="ECO:0000256" key="1">
    <source>
        <dbReference type="SAM" id="Phobius"/>
    </source>
</evidence>